<feature type="transmembrane region" description="Helical" evidence="6">
    <location>
        <begin position="269"/>
        <end position="296"/>
    </location>
</feature>
<comment type="subcellular location">
    <subcellularLocation>
        <location evidence="1">Membrane</location>
        <topology evidence="1">Multi-pass membrane protein</topology>
    </subcellularLocation>
</comment>
<sequence length="647" mass="69780">MPGSRKMILKHVMSGICTKMNRTKQLPSDVMETPLNRCLNTFDITLLGVGHMVGAGIYVLTGTVAKDMAGPGIIVSFLLAGFACLLSALCYAEFGTRVPKAGSAYVYTYISIGEFWAFVIGWNILLEHMIGAASVARAWSGYVDSLFGGVISNTTLGITGEMHEQLLGKYPDFLAFTVCLVYALLLGIGVKGSAMVNSFLTIINLSVMALVIVMGLYYANDDNWSKRGGFLPYGFGGVIAGAATCFYAFVGFDSIATSGEEAKNPSFSIPMATIISMCIVTLGYVLVSAALTLLVPYYDINPNAALPDAFSNVGQHWIKYVVSLGAICGMTTTLFGSLFSLPRCMYAMAVDGLLFGFLGNVNTKTQLPLVNLVLSGLSSALIALLFDLEKLVEFMSIGTLLAYTIVSASVIILRYRPSFETTASKPSVTTPASEISVSTSELTTPASEIINLTGTLRVQYSWLGPIFGNCEPGSVVTGAVFVYTISSCALCTLFQISTRSLMQDGIWWTVILATFFLLVMAGSMVVICAHHQSSASLRFKVPLVPFIPALSILFNIEFMVHLNILTWLRFFIWMVVGMLVYFLYGIHHSKESEGNSSYSILMTSPEAVKEKWGATTKTSLKAVLTKRKASNGDKSAIIKDSDGDSTD</sequence>
<dbReference type="Gene3D" id="1.20.1740.10">
    <property type="entry name" value="Amino acid/polyamine transporter I"/>
    <property type="match status" value="2"/>
</dbReference>
<keyword evidence="2" id="KW-0813">Transport</keyword>
<evidence type="ECO:0000256" key="2">
    <source>
        <dbReference type="ARBA" id="ARBA00022448"/>
    </source>
</evidence>
<feature type="transmembrane region" description="Helical" evidence="6">
    <location>
        <begin position="508"/>
        <end position="529"/>
    </location>
</feature>
<organism evidence="8 9">
    <name type="scientific">Ceutorhynchus assimilis</name>
    <name type="common">cabbage seed weevil</name>
    <dbReference type="NCBI Taxonomy" id="467358"/>
    <lineage>
        <taxon>Eukaryota</taxon>
        <taxon>Metazoa</taxon>
        <taxon>Ecdysozoa</taxon>
        <taxon>Arthropoda</taxon>
        <taxon>Hexapoda</taxon>
        <taxon>Insecta</taxon>
        <taxon>Pterygota</taxon>
        <taxon>Neoptera</taxon>
        <taxon>Endopterygota</taxon>
        <taxon>Coleoptera</taxon>
        <taxon>Polyphaga</taxon>
        <taxon>Cucujiformia</taxon>
        <taxon>Curculionidae</taxon>
        <taxon>Ceutorhynchinae</taxon>
        <taxon>Ceutorhynchus</taxon>
    </lineage>
</organism>
<feature type="transmembrane region" description="Helical" evidence="6">
    <location>
        <begin position="196"/>
        <end position="218"/>
    </location>
</feature>
<feature type="transmembrane region" description="Helical" evidence="6">
    <location>
        <begin position="566"/>
        <end position="584"/>
    </location>
</feature>
<evidence type="ECO:0000313" key="8">
    <source>
        <dbReference type="EMBL" id="CAG9773535.1"/>
    </source>
</evidence>
<feature type="transmembrane region" description="Helical" evidence="6">
    <location>
        <begin position="73"/>
        <end position="92"/>
    </location>
</feature>
<reference evidence="8" key="1">
    <citation type="submission" date="2022-01" db="EMBL/GenBank/DDBJ databases">
        <authorList>
            <person name="King R."/>
        </authorList>
    </citation>
    <scope>NUCLEOTIDE SEQUENCE</scope>
</reference>
<feature type="transmembrane region" description="Helical" evidence="6">
    <location>
        <begin position="317"/>
        <end position="339"/>
    </location>
</feature>
<feature type="transmembrane region" description="Helical" evidence="6">
    <location>
        <begin position="475"/>
        <end position="496"/>
    </location>
</feature>
<evidence type="ECO:0000313" key="9">
    <source>
        <dbReference type="Proteomes" id="UP001152799"/>
    </source>
</evidence>
<keyword evidence="4 6" id="KW-1133">Transmembrane helix</keyword>
<feature type="transmembrane region" description="Helical" evidence="6">
    <location>
        <begin position="369"/>
        <end position="388"/>
    </location>
</feature>
<feature type="transmembrane region" description="Helical" evidence="6">
    <location>
        <begin position="394"/>
        <end position="415"/>
    </location>
</feature>
<dbReference type="Proteomes" id="UP001152799">
    <property type="component" value="Chromosome 9"/>
</dbReference>
<evidence type="ECO:0000256" key="3">
    <source>
        <dbReference type="ARBA" id="ARBA00022692"/>
    </source>
</evidence>
<keyword evidence="5 6" id="KW-0472">Membrane</keyword>
<dbReference type="PANTHER" id="PTHR43243">
    <property type="entry name" value="INNER MEMBRANE TRANSPORTER YGJI-RELATED"/>
    <property type="match status" value="1"/>
</dbReference>
<dbReference type="PANTHER" id="PTHR43243:SF4">
    <property type="entry name" value="CATIONIC AMINO ACID TRANSPORTER 4"/>
    <property type="match status" value="1"/>
</dbReference>
<dbReference type="InterPro" id="IPR002293">
    <property type="entry name" value="AA/rel_permease1"/>
</dbReference>
<evidence type="ECO:0000256" key="4">
    <source>
        <dbReference type="ARBA" id="ARBA00022989"/>
    </source>
</evidence>
<dbReference type="InterPro" id="IPR029485">
    <property type="entry name" value="CAT_C"/>
</dbReference>
<dbReference type="EMBL" id="OU892285">
    <property type="protein sequence ID" value="CAG9773535.1"/>
    <property type="molecule type" value="Genomic_DNA"/>
</dbReference>
<feature type="transmembrane region" description="Helical" evidence="6">
    <location>
        <begin position="170"/>
        <end position="190"/>
    </location>
</feature>
<dbReference type="GO" id="GO:0015171">
    <property type="term" value="F:amino acid transmembrane transporter activity"/>
    <property type="evidence" value="ECO:0007669"/>
    <property type="project" value="TreeGrafter"/>
</dbReference>
<dbReference type="FunFam" id="1.20.1740.10:FF:000010">
    <property type="entry name" value="probable cationic amino acid transporter"/>
    <property type="match status" value="1"/>
</dbReference>
<evidence type="ECO:0000256" key="5">
    <source>
        <dbReference type="ARBA" id="ARBA00023136"/>
    </source>
</evidence>
<keyword evidence="9" id="KW-1185">Reference proteome</keyword>
<dbReference type="Pfam" id="PF13520">
    <property type="entry name" value="AA_permease_2"/>
    <property type="match status" value="1"/>
</dbReference>
<dbReference type="OrthoDB" id="3900342at2759"/>
<proteinExistence type="predicted"/>
<evidence type="ECO:0000259" key="7">
    <source>
        <dbReference type="Pfam" id="PF13906"/>
    </source>
</evidence>
<feature type="transmembrane region" description="Helical" evidence="6">
    <location>
        <begin position="230"/>
        <end position="249"/>
    </location>
</feature>
<feature type="transmembrane region" description="Helical" evidence="6">
    <location>
        <begin position="41"/>
        <end position="61"/>
    </location>
</feature>
<accession>A0A9N9QSA0</accession>
<dbReference type="AlphaFoldDB" id="A0A9N9QSA0"/>
<evidence type="ECO:0000256" key="6">
    <source>
        <dbReference type="SAM" id="Phobius"/>
    </source>
</evidence>
<protein>
    <recommendedName>
        <fullName evidence="7">Cationic amino acid transporter C-terminal domain-containing protein</fullName>
    </recommendedName>
</protein>
<evidence type="ECO:0000256" key="1">
    <source>
        <dbReference type="ARBA" id="ARBA00004141"/>
    </source>
</evidence>
<dbReference type="PIRSF" id="PIRSF006060">
    <property type="entry name" value="AA_transporter"/>
    <property type="match status" value="1"/>
</dbReference>
<name>A0A9N9QSA0_9CUCU</name>
<keyword evidence="3 6" id="KW-0812">Transmembrane</keyword>
<dbReference type="Pfam" id="PF13906">
    <property type="entry name" value="AA_permease_C"/>
    <property type="match status" value="1"/>
</dbReference>
<feature type="transmembrane region" description="Helical" evidence="6">
    <location>
        <begin position="104"/>
        <end position="126"/>
    </location>
</feature>
<gene>
    <name evidence="8" type="ORF">CEUTPL_LOCUS13925</name>
</gene>
<feature type="domain" description="Cationic amino acid transporter C-terminal" evidence="7">
    <location>
        <begin position="539"/>
        <end position="589"/>
    </location>
</feature>
<feature type="transmembrane region" description="Helical" evidence="6">
    <location>
        <begin position="541"/>
        <end position="560"/>
    </location>
</feature>
<dbReference type="GO" id="GO:0005886">
    <property type="term" value="C:plasma membrane"/>
    <property type="evidence" value="ECO:0007669"/>
    <property type="project" value="TreeGrafter"/>
</dbReference>